<dbReference type="PROSITE" id="PS01124">
    <property type="entry name" value="HTH_ARAC_FAMILY_2"/>
    <property type="match status" value="1"/>
</dbReference>
<evidence type="ECO:0000313" key="5">
    <source>
        <dbReference type="EMBL" id="GAA1683513.1"/>
    </source>
</evidence>
<sequence length="250" mass="27214">MTLAHRHDDLEFNLADTDLEYVIDGRPHVLRAGTVAVFWAARPHRLLEAPTARTVTWLTVPLGQALAWRLPKAFMARMLRGEVLGTPAAGGIRLDDLVSRWQDELTPGGDAVRIARTEIEAFALRVAHASGALHADARPDASGPGAAGAMAAFISEEYARDISVADVAAHVHLNPQYAMTVFRQALGITIGDYLAHCRVAAAQQLLLESDMAVAEVGYAAGFRSQSQFYDRFARWCAQSPAAYRRSLRPA</sequence>
<reference evidence="6" key="1">
    <citation type="journal article" date="2019" name="Int. J. Syst. Evol. Microbiol.">
        <title>The Global Catalogue of Microorganisms (GCM) 10K type strain sequencing project: providing services to taxonomists for standard genome sequencing and annotation.</title>
        <authorList>
            <consortium name="The Broad Institute Genomics Platform"/>
            <consortium name="The Broad Institute Genome Sequencing Center for Infectious Disease"/>
            <person name="Wu L."/>
            <person name="Ma J."/>
        </authorList>
    </citation>
    <scope>NUCLEOTIDE SEQUENCE [LARGE SCALE GENOMIC DNA]</scope>
    <source>
        <strain evidence="6">JCM 15575</strain>
    </source>
</reference>
<dbReference type="SMART" id="SM00342">
    <property type="entry name" value="HTH_ARAC"/>
    <property type="match status" value="1"/>
</dbReference>
<gene>
    <name evidence="5" type="ORF">GCM10009807_29180</name>
</gene>
<protein>
    <submittedName>
        <fullName evidence="5">Helix-turn-helix domain-containing protein</fullName>
    </submittedName>
</protein>
<dbReference type="PANTHER" id="PTHR43280:SF14">
    <property type="entry name" value="MELIBIOSE OPERON REGULATORY PROTEIN"/>
    <property type="match status" value="1"/>
</dbReference>
<keyword evidence="1" id="KW-0805">Transcription regulation</keyword>
<dbReference type="PROSITE" id="PS00041">
    <property type="entry name" value="HTH_ARAC_FAMILY_1"/>
    <property type="match status" value="1"/>
</dbReference>
<evidence type="ECO:0000259" key="4">
    <source>
        <dbReference type="PROSITE" id="PS01124"/>
    </source>
</evidence>
<feature type="domain" description="HTH araC/xylS-type" evidence="4">
    <location>
        <begin position="148"/>
        <end position="246"/>
    </location>
</feature>
<dbReference type="EMBL" id="BAAAPK010000001">
    <property type="protein sequence ID" value="GAA1683513.1"/>
    <property type="molecule type" value="Genomic_DNA"/>
</dbReference>
<comment type="caution">
    <text evidence="5">The sequence shown here is derived from an EMBL/GenBank/DDBJ whole genome shotgun (WGS) entry which is preliminary data.</text>
</comment>
<dbReference type="Pfam" id="PF12833">
    <property type="entry name" value="HTH_18"/>
    <property type="match status" value="1"/>
</dbReference>
<dbReference type="InterPro" id="IPR009057">
    <property type="entry name" value="Homeodomain-like_sf"/>
</dbReference>
<dbReference type="InterPro" id="IPR018062">
    <property type="entry name" value="HTH_AraC-typ_CS"/>
</dbReference>
<organism evidence="5 6">
    <name type="scientific">Microbacterium lacus</name>
    <dbReference type="NCBI Taxonomy" id="415217"/>
    <lineage>
        <taxon>Bacteria</taxon>
        <taxon>Bacillati</taxon>
        <taxon>Actinomycetota</taxon>
        <taxon>Actinomycetes</taxon>
        <taxon>Micrococcales</taxon>
        <taxon>Microbacteriaceae</taxon>
        <taxon>Microbacterium</taxon>
    </lineage>
</organism>
<proteinExistence type="predicted"/>
<dbReference type="InterPro" id="IPR018060">
    <property type="entry name" value="HTH_AraC"/>
</dbReference>
<dbReference type="Gene3D" id="1.10.10.60">
    <property type="entry name" value="Homeodomain-like"/>
    <property type="match status" value="2"/>
</dbReference>
<dbReference type="SUPFAM" id="SSF46689">
    <property type="entry name" value="Homeodomain-like"/>
    <property type="match status" value="2"/>
</dbReference>
<evidence type="ECO:0000256" key="2">
    <source>
        <dbReference type="ARBA" id="ARBA00023125"/>
    </source>
</evidence>
<accession>A0ABP4T7C9</accession>
<dbReference type="Proteomes" id="UP001500596">
    <property type="component" value="Unassembled WGS sequence"/>
</dbReference>
<keyword evidence="6" id="KW-1185">Reference proteome</keyword>
<keyword evidence="3" id="KW-0804">Transcription</keyword>
<keyword evidence="2" id="KW-0238">DNA-binding</keyword>
<dbReference type="PANTHER" id="PTHR43280">
    <property type="entry name" value="ARAC-FAMILY TRANSCRIPTIONAL REGULATOR"/>
    <property type="match status" value="1"/>
</dbReference>
<evidence type="ECO:0000313" key="6">
    <source>
        <dbReference type="Proteomes" id="UP001500596"/>
    </source>
</evidence>
<evidence type="ECO:0000256" key="1">
    <source>
        <dbReference type="ARBA" id="ARBA00023015"/>
    </source>
</evidence>
<evidence type="ECO:0000256" key="3">
    <source>
        <dbReference type="ARBA" id="ARBA00023163"/>
    </source>
</evidence>
<name>A0ABP4T7C9_9MICO</name>